<feature type="region of interest" description="Disordered" evidence="1">
    <location>
        <begin position="22"/>
        <end position="54"/>
    </location>
</feature>
<evidence type="ECO:0000256" key="2">
    <source>
        <dbReference type="SAM" id="SignalP"/>
    </source>
</evidence>
<gene>
    <name evidence="3" type="ORF">WDU99_06335</name>
</gene>
<keyword evidence="4" id="KW-1185">Reference proteome</keyword>
<organism evidence="3 4">
    <name type="scientific">Microbacterium bandirmense</name>
    <dbReference type="NCBI Taxonomy" id="3122050"/>
    <lineage>
        <taxon>Bacteria</taxon>
        <taxon>Bacillati</taxon>
        <taxon>Actinomycetota</taxon>
        <taxon>Actinomycetes</taxon>
        <taxon>Micrococcales</taxon>
        <taxon>Microbacteriaceae</taxon>
        <taxon>Microbacterium</taxon>
    </lineage>
</organism>
<dbReference type="Proteomes" id="UP001371224">
    <property type="component" value="Unassembled WGS sequence"/>
</dbReference>
<dbReference type="EMBL" id="JBBDGM010000004">
    <property type="protein sequence ID" value="MEJ1087932.1"/>
    <property type="molecule type" value="Genomic_DNA"/>
</dbReference>
<sequence length="295" mass="31054">MSPAAGLSAAVAAVLLLTACASSPPSADERAEDSAESTPDAPETPETPALTGADIGDWIRDTEWSFAGRGIEEPFTIAFEDGTASDDHMRTYEIGVGVESDANGDGVVDLAVPISQLDGNGFQELWYIWLGNADDVETVAQQVIYPIARTTRCGDVVQSVNATEDGFSIDQTLWMPHTDQDRDCADGGSGHQTRDVTVIDVDGVAFPMQTSPVEAWGGVCPRSDWLDGIPDDTIAARAAPPASAPQVISPGELVGLYELAPAPLLTSDGARFFGFQGDSTSTTDESQVRMHCAFG</sequence>
<feature type="chain" id="PRO_5045215635" evidence="2">
    <location>
        <begin position="28"/>
        <end position="295"/>
    </location>
</feature>
<reference evidence="3 4" key="1">
    <citation type="submission" date="2024-02" db="EMBL/GenBank/DDBJ databases">
        <authorList>
            <person name="Saticioglu I.B."/>
        </authorList>
    </citation>
    <scope>NUCLEOTIDE SEQUENCE [LARGE SCALE GENOMIC DNA]</scope>
    <source>
        <strain evidence="3 4">Mu-80</strain>
    </source>
</reference>
<feature type="signal peptide" evidence="2">
    <location>
        <begin position="1"/>
        <end position="27"/>
    </location>
</feature>
<keyword evidence="2" id="KW-0732">Signal</keyword>
<accession>A0ABU8LB84</accession>
<protein>
    <submittedName>
        <fullName evidence="3">Uncharacterized protein</fullName>
    </submittedName>
</protein>
<feature type="compositionally biased region" description="Low complexity" evidence="1">
    <location>
        <begin position="36"/>
        <end position="53"/>
    </location>
</feature>
<evidence type="ECO:0000256" key="1">
    <source>
        <dbReference type="SAM" id="MobiDB-lite"/>
    </source>
</evidence>
<dbReference type="RefSeq" id="WP_337331600.1">
    <property type="nucleotide sequence ID" value="NZ_JBBDGM010000004.1"/>
</dbReference>
<name>A0ABU8LB84_9MICO</name>
<proteinExistence type="predicted"/>
<evidence type="ECO:0000313" key="4">
    <source>
        <dbReference type="Proteomes" id="UP001371224"/>
    </source>
</evidence>
<evidence type="ECO:0000313" key="3">
    <source>
        <dbReference type="EMBL" id="MEJ1087932.1"/>
    </source>
</evidence>
<comment type="caution">
    <text evidence="3">The sequence shown here is derived from an EMBL/GenBank/DDBJ whole genome shotgun (WGS) entry which is preliminary data.</text>
</comment>